<gene>
    <name evidence="2" type="ORF">Q4490_14690</name>
</gene>
<sequence length="249" mass="27248">MKQHPHSGKGDLPDTDDSLAGQYVLGTLSLQERHDFEEQMARQPELQRAVNQWQEHFLSITDQLEPIPASPFLAARIERSLDAQEALAAKATTAKSMGGMRDFWNNLTIWRSCSAACLLLALVIGLQWQTSAPSVADPSYIAVLVTPEDKTPGWVIQTNQTDEIQLVPLGAIEIPKGKALQFWTKAEGWDAPISLGLVKKGESLKIAIDQLPPLTENQLFELTLEEETGSPTGLPTGPIKSIGRGVVTF</sequence>
<comment type="caution">
    <text evidence="2">The sequence shown here is derived from an EMBL/GenBank/DDBJ whole genome shotgun (WGS) entry which is preliminary data.</text>
</comment>
<dbReference type="RefSeq" id="WP_303551646.1">
    <property type="nucleotide sequence ID" value="NZ_JAUOPG010000010.1"/>
</dbReference>
<feature type="domain" description="Anti-sigma K factor RskA C-terminal" evidence="1">
    <location>
        <begin position="114"/>
        <end position="239"/>
    </location>
</feature>
<dbReference type="InterPro" id="IPR018764">
    <property type="entry name" value="RskA_C"/>
</dbReference>
<dbReference type="PANTHER" id="PTHR37461:SF1">
    <property type="entry name" value="ANTI-SIGMA-K FACTOR RSKA"/>
    <property type="match status" value="1"/>
</dbReference>
<dbReference type="GO" id="GO:0005886">
    <property type="term" value="C:plasma membrane"/>
    <property type="evidence" value="ECO:0007669"/>
    <property type="project" value="InterPro"/>
</dbReference>
<evidence type="ECO:0000313" key="3">
    <source>
        <dbReference type="Proteomes" id="UP001169862"/>
    </source>
</evidence>
<dbReference type="Proteomes" id="UP001169862">
    <property type="component" value="Unassembled WGS sequence"/>
</dbReference>
<dbReference type="GO" id="GO:0006417">
    <property type="term" value="P:regulation of translation"/>
    <property type="evidence" value="ECO:0007669"/>
    <property type="project" value="TreeGrafter"/>
</dbReference>
<evidence type="ECO:0000313" key="2">
    <source>
        <dbReference type="EMBL" id="MDO6454817.1"/>
    </source>
</evidence>
<accession>A0AAW7XKQ7</accession>
<organism evidence="2 3">
    <name type="scientific">Neptunomonas phycophila</name>
    <dbReference type="NCBI Taxonomy" id="1572645"/>
    <lineage>
        <taxon>Bacteria</taxon>
        <taxon>Pseudomonadati</taxon>
        <taxon>Pseudomonadota</taxon>
        <taxon>Gammaproteobacteria</taxon>
        <taxon>Oceanospirillales</taxon>
        <taxon>Oceanospirillaceae</taxon>
        <taxon>Neptunomonas</taxon>
    </lineage>
</organism>
<dbReference type="AlphaFoldDB" id="A0AAW7XKQ7"/>
<reference evidence="2" key="1">
    <citation type="submission" date="2023-07" db="EMBL/GenBank/DDBJ databases">
        <title>Genome content predicts the carbon catabolic preferences of heterotrophic bacteria.</title>
        <authorList>
            <person name="Gralka M."/>
        </authorList>
    </citation>
    <scope>NUCLEOTIDE SEQUENCE</scope>
    <source>
        <strain evidence="2">I2M16</strain>
    </source>
</reference>
<dbReference type="EMBL" id="JAUOPG010000010">
    <property type="protein sequence ID" value="MDO6454817.1"/>
    <property type="molecule type" value="Genomic_DNA"/>
</dbReference>
<protein>
    <submittedName>
        <fullName evidence="2">Anti-sigma factor</fullName>
    </submittedName>
</protein>
<dbReference type="GO" id="GO:0016989">
    <property type="term" value="F:sigma factor antagonist activity"/>
    <property type="evidence" value="ECO:0007669"/>
    <property type="project" value="TreeGrafter"/>
</dbReference>
<dbReference type="PANTHER" id="PTHR37461">
    <property type="entry name" value="ANTI-SIGMA-K FACTOR RSKA"/>
    <property type="match status" value="1"/>
</dbReference>
<proteinExistence type="predicted"/>
<dbReference type="Pfam" id="PF10099">
    <property type="entry name" value="RskA_C"/>
    <property type="match status" value="1"/>
</dbReference>
<dbReference type="InterPro" id="IPR051474">
    <property type="entry name" value="Anti-sigma-K/W_factor"/>
</dbReference>
<name>A0AAW7XKQ7_9GAMM</name>
<evidence type="ECO:0000259" key="1">
    <source>
        <dbReference type="Pfam" id="PF10099"/>
    </source>
</evidence>